<dbReference type="EMBL" id="JBBWWR010000001">
    <property type="protein sequence ID" value="KAK8970721.1"/>
    <property type="molecule type" value="Genomic_DNA"/>
</dbReference>
<evidence type="ECO:0000313" key="2">
    <source>
        <dbReference type="EMBL" id="KAK8970721.1"/>
    </source>
</evidence>
<protein>
    <submittedName>
        <fullName evidence="2">Uncharacterized protein</fullName>
    </submittedName>
</protein>
<sequence>MCRHERWMPTFESEAEADVSPEADVPAEALFDPVTMIEAESEVMSDAEDAGSMHLASVSKAADQEADENLAFERDVVKLFASGDTTAAQQYLQSKGFCLMPIALASAISNHKDSSASIAATCIDE</sequence>
<comment type="caution">
    <text evidence="2">The sequence shown here is derived from an EMBL/GenBank/DDBJ whole genome shotgun (WGS) entry which is preliminary data.</text>
</comment>
<proteinExistence type="predicted"/>
<evidence type="ECO:0000256" key="1">
    <source>
        <dbReference type="SAM" id="MobiDB-lite"/>
    </source>
</evidence>
<gene>
    <name evidence="2" type="ORF">KSP40_PGU016897</name>
</gene>
<keyword evidence="3" id="KW-1185">Reference proteome</keyword>
<accession>A0ABR2N363</accession>
<feature type="region of interest" description="Disordered" evidence="1">
    <location>
        <begin position="1"/>
        <end position="24"/>
    </location>
</feature>
<dbReference type="Proteomes" id="UP001412067">
    <property type="component" value="Unassembled WGS sequence"/>
</dbReference>
<organism evidence="2 3">
    <name type="scientific">Platanthera guangdongensis</name>
    <dbReference type="NCBI Taxonomy" id="2320717"/>
    <lineage>
        <taxon>Eukaryota</taxon>
        <taxon>Viridiplantae</taxon>
        <taxon>Streptophyta</taxon>
        <taxon>Embryophyta</taxon>
        <taxon>Tracheophyta</taxon>
        <taxon>Spermatophyta</taxon>
        <taxon>Magnoliopsida</taxon>
        <taxon>Liliopsida</taxon>
        <taxon>Asparagales</taxon>
        <taxon>Orchidaceae</taxon>
        <taxon>Orchidoideae</taxon>
        <taxon>Orchideae</taxon>
        <taxon>Orchidinae</taxon>
        <taxon>Platanthera</taxon>
    </lineage>
</organism>
<evidence type="ECO:0000313" key="3">
    <source>
        <dbReference type="Proteomes" id="UP001412067"/>
    </source>
</evidence>
<reference evidence="2 3" key="1">
    <citation type="journal article" date="2022" name="Nat. Plants">
        <title>Genomes of leafy and leafless Platanthera orchids illuminate the evolution of mycoheterotrophy.</title>
        <authorList>
            <person name="Li M.H."/>
            <person name="Liu K.W."/>
            <person name="Li Z."/>
            <person name="Lu H.C."/>
            <person name="Ye Q.L."/>
            <person name="Zhang D."/>
            <person name="Wang J.Y."/>
            <person name="Li Y.F."/>
            <person name="Zhong Z.M."/>
            <person name="Liu X."/>
            <person name="Yu X."/>
            <person name="Liu D.K."/>
            <person name="Tu X.D."/>
            <person name="Liu B."/>
            <person name="Hao Y."/>
            <person name="Liao X.Y."/>
            <person name="Jiang Y.T."/>
            <person name="Sun W.H."/>
            <person name="Chen J."/>
            <person name="Chen Y.Q."/>
            <person name="Ai Y."/>
            <person name="Zhai J.W."/>
            <person name="Wu S.S."/>
            <person name="Zhou Z."/>
            <person name="Hsiao Y.Y."/>
            <person name="Wu W.L."/>
            <person name="Chen Y.Y."/>
            <person name="Lin Y.F."/>
            <person name="Hsu J.L."/>
            <person name="Li C.Y."/>
            <person name="Wang Z.W."/>
            <person name="Zhao X."/>
            <person name="Zhong W.Y."/>
            <person name="Ma X.K."/>
            <person name="Ma L."/>
            <person name="Huang J."/>
            <person name="Chen G.Z."/>
            <person name="Huang M.Z."/>
            <person name="Huang L."/>
            <person name="Peng D.H."/>
            <person name="Luo Y.B."/>
            <person name="Zou S.Q."/>
            <person name="Chen S.P."/>
            <person name="Lan S."/>
            <person name="Tsai W.C."/>
            <person name="Van de Peer Y."/>
            <person name="Liu Z.J."/>
        </authorList>
    </citation>
    <scope>NUCLEOTIDE SEQUENCE [LARGE SCALE GENOMIC DNA]</scope>
    <source>
        <strain evidence="2">Lor288</strain>
    </source>
</reference>
<name>A0ABR2N363_9ASPA</name>